<dbReference type="GO" id="GO:0008251">
    <property type="term" value="F:tRNA-specific adenosine deaminase activity"/>
    <property type="evidence" value="ECO:0007669"/>
    <property type="project" value="TreeGrafter"/>
</dbReference>
<dbReference type="GO" id="GO:0005737">
    <property type="term" value="C:cytoplasm"/>
    <property type="evidence" value="ECO:0007669"/>
    <property type="project" value="TreeGrafter"/>
</dbReference>
<sequence length="447" mass="49773">MTANGGIVSDSHAEVIARRALLKFLYCNIEHLVAARNSSSSGLQNEEIFKNILEWDHEKRQFRLLTNTSLHLYVSQLPCGEASIFPQVKDRSSDTSRMPTCEDQTMNAVKDALHDNWLPSYQKAGCNKRQFATDSRAKAELSGFDKTGTWTEMCAAKQKADSCSTGQHQKSIKICETSSAEKLESKAFISHMKDGHSCVDFKGENVVSKQVTGVVRRKPGRGDTTLSMSCSDKIALWNVLGVQGSLLSGLLCEPLYLSSITVGMSECVLKGSTAIPSCSLMREKTQEWLNSLRWSLYERFHSPSLKGLAPFRLNLPSFHIAPCPPKEVSMRADDTKSLTCGYSIIWNSHDFHEVILGTTGRKQGASLRGALSSATESSISRKGLMELYITIQAQLSPHDNFLEYSYIDLKQRAVPYTLSKRLILSAPPFDNWALKPSYLQCFFLSKE</sequence>
<name>A0A9D4ZHT6_ADICA</name>
<dbReference type="PANTHER" id="PTHR10910">
    <property type="entry name" value="EUKARYOTE SPECIFIC DSRNA BINDING PROTEIN"/>
    <property type="match status" value="1"/>
</dbReference>
<dbReference type="InterPro" id="IPR002466">
    <property type="entry name" value="A_deamin"/>
</dbReference>
<evidence type="ECO:0000259" key="1">
    <source>
        <dbReference type="PROSITE" id="PS50141"/>
    </source>
</evidence>
<reference evidence="2" key="1">
    <citation type="submission" date="2021-01" db="EMBL/GenBank/DDBJ databases">
        <title>Adiantum capillus-veneris genome.</title>
        <authorList>
            <person name="Fang Y."/>
            <person name="Liao Q."/>
        </authorList>
    </citation>
    <scope>NUCLEOTIDE SEQUENCE</scope>
    <source>
        <strain evidence="2">H3</strain>
        <tissue evidence="2">Leaf</tissue>
    </source>
</reference>
<dbReference type="GO" id="GO:0003726">
    <property type="term" value="F:double-stranded RNA adenosine deaminase activity"/>
    <property type="evidence" value="ECO:0007669"/>
    <property type="project" value="TreeGrafter"/>
</dbReference>
<dbReference type="EMBL" id="JABFUD020000008">
    <property type="protein sequence ID" value="KAI5076118.1"/>
    <property type="molecule type" value="Genomic_DNA"/>
</dbReference>
<dbReference type="PANTHER" id="PTHR10910:SF62">
    <property type="entry name" value="AT07585P-RELATED"/>
    <property type="match status" value="1"/>
</dbReference>
<accession>A0A9D4ZHT6</accession>
<dbReference type="Proteomes" id="UP000886520">
    <property type="component" value="Chromosome 8"/>
</dbReference>
<proteinExistence type="predicted"/>
<dbReference type="OrthoDB" id="10268011at2759"/>
<dbReference type="PROSITE" id="PS50141">
    <property type="entry name" value="A_DEAMIN_EDITASE"/>
    <property type="match status" value="1"/>
</dbReference>
<dbReference type="GO" id="GO:0003725">
    <property type="term" value="F:double-stranded RNA binding"/>
    <property type="evidence" value="ECO:0007669"/>
    <property type="project" value="TreeGrafter"/>
</dbReference>
<dbReference type="Pfam" id="PF02137">
    <property type="entry name" value="A_deamin"/>
    <property type="match status" value="1"/>
</dbReference>
<feature type="domain" description="A to I editase" evidence="1">
    <location>
        <begin position="1"/>
        <end position="442"/>
    </location>
</feature>
<protein>
    <recommendedName>
        <fullName evidence="1">A to I editase domain-containing protein</fullName>
    </recommendedName>
</protein>
<keyword evidence="3" id="KW-1185">Reference proteome</keyword>
<gene>
    <name evidence="2" type="ORF">GOP47_0008183</name>
</gene>
<dbReference type="GO" id="GO:0005730">
    <property type="term" value="C:nucleolus"/>
    <property type="evidence" value="ECO:0007669"/>
    <property type="project" value="TreeGrafter"/>
</dbReference>
<organism evidence="2 3">
    <name type="scientific">Adiantum capillus-veneris</name>
    <name type="common">Maidenhair fern</name>
    <dbReference type="NCBI Taxonomy" id="13818"/>
    <lineage>
        <taxon>Eukaryota</taxon>
        <taxon>Viridiplantae</taxon>
        <taxon>Streptophyta</taxon>
        <taxon>Embryophyta</taxon>
        <taxon>Tracheophyta</taxon>
        <taxon>Polypodiopsida</taxon>
        <taxon>Polypodiidae</taxon>
        <taxon>Polypodiales</taxon>
        <taxon>Pteridineae</taxon>
        <taxon>Pteridaceae</taxon>
        <taxon>Vittarioideae</taxon>
        <taxon>Adiantum</taxon>
    </lineage>
</organism>
<dbReference type="GO" id="GO:0006382">
    <property type="term" value="P:adenosine to inosine editing"/>
    <property type="evidence" value="ECO:0007669"/>
    <property type="project" value="TreeGrafter"/>
</dbReference>
<comment type="caution">
    <text evidence="2">The sequence shown here is derived from an EMBL/GenBank/DDBJ whole genome shotgun (WGS) entry which is preliminary data.</text>
</comment>
<dbReference type="GO" id="GO:0006396">
    <property type="term" value="P:RNA processing"/>
    <property type="evidence" value="ECO:0007669"/>
    <property type="project" value="InterPro"/>
</dbReference>
<evidence type="ECO:0000313" key="2">
    <source>
        <dbReference type="EMBL" id="KAI5076118.1"/>
    </source>
</evidence>
<dbReference type="SMART" id="SM00552">
    <property type="entry name" value="ADEAMc"/>
    <property type="match status" value="1"/>
</dbReference>
<dbReference type="AlphaFoldDB" id="A0A9D4ZHT6"/>
<evidence type="ECO:0000313" key="3">
    <source>
        <dbReference type="Proteomes" id="UP000886520"/>
    </source>
</evidence>